<dbReference type="EMBL" id="MU117969">
    <property type="protein sequence ID" value="KAF9652390.1"/>
    <property type="molecule type" value="Genomic_DNA"/>
</dbReference>
<comment type="caution">
    <text evidence="1">The sequence shown here is derived from an EMBL/GenBank/DDBJ whole genome shotgun (WGS) entry which is preliminary data.</text>
</comment>
<dbReference type="Proteomes" id="UP000886501">
    <property type="component" value="Unassembled WGS sequence"/>
</dbReference>
<organism evidence="1 2">
    <name type="scientific">Thelephora ganbajun</name>
    <name type="common">Ganba fungus</name>
    <dbReference type="NCBI Taxonomy" id="370292"/>
    <lineage>
        <taxon>Eukaryota</taxon>
        <taxon>Fungi</taxon>
        <taxon>Dikarya</taxon>
        <taxon>Basidiomycota</taxon>
        <taxon>Agaricomycotina</taxon>
        <taxon>Agaricomycetes</taxon>
        <taxon>Thelephorales</taxon>
        <taxon>Thelephoraceae</taxon>
        <taxon>Thelephora</taxon>
    </lineage>
</organism>
<accession>A0ACB6ZRI8</accession>
<evidence type="ECO:0000313" key="1">
    <source>
        <dbReference type="EMBL" id="KAF9652390.1"/>
    </source>
</evidence>
<reference evidence="1" key="2">
    <citation type="journal article" date="2020" name="Nat. Commun.">
        <title>Large-scale genome sequencing of mycorrhizal fungi provides insights into the early evolution of symbiotic traits.</title>
        <authorList>
            <person name="Miyauchi S."/>
            <person name="Kiss E."/>
            <person name="Kuo A."/>
            <person name="Drula E."/>
            <person name="Kohler A."/>
            <person name="Sanchez-Garcia M."/>
            <person name="Morin E."/>
            <person name="Andreopoulos B."/>
            <person name="Barry K.W."/>
            <person name="Bonito G."/>
            <person name="Buee M."/>
            <person name="Carver A."/>
            <person name="Chen C."/>
            <person name="Cichocki N."/>
            <person name="Clum A."/>
            <person name="Culley D."/>
            <person name="Crous P.W."/>
            <person name="Fauchery L."/>
            <person name="Girlanda M."/>
            <person name="Hayes R.D."/>
            <person name="Keri Z."/>
            <person name="LaButti K."/>
            <person name="Lipzen A."/>
            <person name="Lombard V."/>
            <person name="Magnuson J."/>
            <person name="Maillard F."/>
            <person name="Murat C."/>
            <person name="Nolan M."/>
            <person name="Ohm R.A."/>
            <person name="Pangilinan J."/>
            <person name="Pereira M.F."/>
            <person name="Perotto S."/>
            <person name="Peter M."/>
            <person name="Pfister S."/>
            <person name="Riley R."/>
            <person name="Sitrit Y."/>
            <person name="Stielow J.B."/>
            <person name="Szollosi G."/>
            <person name="Zifcakova L."/>
            <person name="Stursova M."/>
            <person name="Spatafora J.W."/>
            <person name="Tedersoo L."/>
            <person name="Vaario L.M."/>
            <person name="Yamada A."/>
            <person name="Yan M."/>
            <person name="Wang P."/>
            <person name="Xu J."/>
            <person name="Bruns T."/>
            <person name="Baldrian P."/>
            <person name="Vilgalys R."/>
            <person name="Dunand C."/>
            <person name="Henrissat B."/>
            <person name="Grigoriev I.V."/>
            <person name="Hibbett D."/>
            <person name="Nagy L.G."/>
            <person name="Martin F.M."/>
        </authorList>
    </citation>
    <scope>NUCLEOTIDE SEQUENCE</scope>
    <source>
        <strain evidence="1">P2</strain>
    </source>
</reference>
<proteinExistence type="predicted"/>
<name>A0ACB6ZRI8_THEGA</name>
<evidence type="ECO:0000313" key="2">
    <source>
        <dbReference type="Proteomes" id="UP000886501"/>
    </source>
</evidence>
<keyword evidence="2" id="KW-1185">Reference proteome</keyword>
<sequence length="2173" mass="246277">MPPAGKPDLSGYNYGAIASLVLTPDRSNLPRGDKEPDGAPTSLAGRIDPKQMGSRVQRQTPKDLDKKKKKATEGRDVSDRQPSKRRVAETGFGYTDIIEATQDVEGLTYRPRTAETREVYEMILSSVHGALGDQAQDVIRSAADTVLETLKNDNTKDYDKKKEVEEVLGPITGDSFAQLVSLSKKITDYVAEDEMQVDPDLEKKDAEIDDELGVNVIIDEEEPEEEEEDEGFEVRGESDDEEEGAQEEQPPADDAEGDELVFAGGSSSRSKSRVDVDKDIVSPHSVDAFWVQRQIAEIYPDPETAAEKASKVMSVLSSESNLRDCENQLMDIFEYNHFHVITKFLKNRDVVVWCTKLVRSDADERVNVEVAMRERGLGWILRELSGDRQARARMDADAMDVDEGAKQTVPKTANIAPGSTVQPKGTVDLESMAFSQGGHLMSNKKCKLPEGSFKRARKSYEEIHVPAPKQKPVAPGDLVPIDELPPWTREAFAGTKTLNRIQSKLFPVAFGTDEPILLCAPTGAGKTNVAMLTILNEMAKWRDEETGKFDLDSFKIVYVAPMKALVQEQVGNFSHRLKDFGIVVRELTGDSQMTKQQIAETQIIVTTPEKWDVITRKSTDTSYTNLVRLIIVDEIHLLHDERGPVLESIIARVIRRMEQTNDYVRLVGLSATLPNYQDVATFLRVDENKGLFYFDSSYRPCGLQQQFIGITEKKAIKRYQVMNEVCYEKLLEQAGKNQTLVFVHSRKETAKTAKFVRDMSVEKETITQFVRPDAATREILQEEVNNVKDPNLKDLLPFGFGIHHAGMTREDRVLVEELFADGHLQVLVCTATLAWGVNLPAHTVIIKGTQIYNPEKGRWAELSLQDVLQMLGRAGRPQYDTFGKGIIITNHTELQYYLSLLNQQLPIESQFVSKLADNLNAEIVLGTIRNRDEAVQWLGYTYLYVRMLKDPVLYSISVDYQDDDGSLVQKRADIVHTAAALLEKCHLIKYERASGKFQSTDLGRIASHFYVTYDSMATYHQHLRSTMTTIELFRVFALSKEFKLLPVRQEEKLELSKLLERVPIPIKEGVEESAAKINVLLQAYISGLKLEGFALVADMVYVQQSAGRILHAIYEICLKRTWAVPAKCALSLCKMVERRMWGSMTPLRQFKGVPPDIIRRAEAKQFPWDRYFDLTPQEIGELLNLQNAGKLVHRLVHNFPKLQLQASVQPITRSLLRIDLTIIPDFRWDEKVHGGAESFTILVEDVDGEITLFSDTFILRQKYAEMEHNVTITVPMFEPVPPNYFISIISDRWLNSETRVPVSFKHLILPEKFPPPTTLLDLQHLPISALHNKEFEAIYSSTIKTFNKIQTQVFQPLYTTDDNVFIGAPAGSGKTICAEFALMRLWSQPQHKRAVCIEPYQDMVDLRLAEWKAKFGRIQGGKEIVSLTGETSADLRLLEKGDVIICTPIQWDVISRRWQQRKNVKNLGLLICDEVQLIGAEIGPTYEIVISRTRYISKQTDNNTRIVVCSVSLANARDLGEWIGAPSHHIFNFPPHVRPLDLDVHLQSFSIPHFPSLMIAMSKPAYLGILEYSPTKPVIIFVSSRKQCRLTADDIIAHCGSDEDSKRFLNIEEEDLQPHLDHITDKGLVETLKYGIGYFHEALDKQDKRIVERLFKAGAIQVMIASRETAWSLPVASYMVIIMGVQYYEGREHRYVDYPVMEVLQMMGRACRPLEDDRSRCILMCQQTRKEFYKKFLSEGLPIESHLPTNMLHDYFLAEIAVKTIENKQDAMASVASMDILTWTYFYRRMTQNPNYYNLHNVSHSHLSDHLSELVENTLNDLVNSKCIVIEDDEMSLSALNLGMIAAYYNISYITVEVYTASLQEKTKLKGLLEIVSSSAEFENIPIRRHEDILLRRIYDRVPIKLPRPNFEAPHFKTCLLLQAHFSRLQLPPDLAADQILVLEKVLNLLSACVDVMSSNAWLNAVGAMDLSQMCVQAMWEMDSPLKQIPHFDAEVIKRCKDTGVESVYDVIDLEDDQRNQLLQMNSEQMRDVAAFVNSYPALDVNYELVKGDYTAGSPITLKVIITRDADEEDADDQIAVAPYYPSKKLPNWWLVIGEQSTRQLLSIKKVTVNKSLAIRLEFTLPQGRHELKLSVICDSYMGADHDIAIEPIDVAEGEDSDSDEEDSDEMEE</sequence>
<gene>
    <name evidence="1" type="ORF">BDM02DRAFT_3183776</name>
</gene>
<reference evidence="1" key="1">
    <citation type="submission" date="2019-10" db="EMBL/GenBank/DDBJ databases">
        <authorList>
            <consortium name="DOE Joint Genome Institute"/>
            <person name="Kuo A."/>
            <person name="Miyauchi S."/>
            <person name="Kiss E."/>
            <person name="Drula E."/>
            <person name="Kohler A."/>
            <person name="Sanchez-Garcia M."/>
            <person name="Andreopoulos B."/>
            <person name="Barry K.W."/>
            <person name="Bonito G."/>
            <person name="Buee M."/>
            <person name="Carver A."/>
            <person name="Chen C."/>
            <person name="Cichocki N."/>
            <person name="Clum A."/>
            <person name="Culley D."/>
            <person name="Crous P.W."/>
            <person name="Fauchery L."/>
            <person name="Girlanda M."/>
            <person name="Hayes R."/>
            <person name="Keri Z."/>
            <person name="Labutti K."/>
            <person name="Lipzen A."/>
            <person name="Lombard V."/>
            <person name="Magnuson J."/>
            <person name="Maillard F."/>
            <person name="Morin E."/>
            <person name="Murat C."/>
            <person name="Nolan M."/>
            <person name="Ohm R."/>
            <person name="Pangilinan J."/>
            <person name="Pereira M."/>
            <person name="Perotto S."/>
            <person name="Peter M."/>
            <person name="Riley R."/>
            <person name="Sitrit Y."/>
            <person name="Stielow B."/>
            <person name="Szollosi G."/>
            <person name="Zifcakova L."/>
            <person name="Stursova M."/>
            <person name="Spatafora J.W."/>
            <person name="Tedersoo L."/>
            <person name="Vaario L.-M."/>
            <person name="Yamada A."/>
            <person name="Yan M."/>
            <person name="Wang P."/>
            <person name="Xu J."/>
            <person name="Bruns T."/>
            <person name="Baldrian P."/>
            <person name="Vilgalys R."/>
            <person name="Henrissat B."/>
            <person name="Grigoriev I.V."/>
            <person name="Hibbett D."/>
            <person name="Nagy L.G."/>
            <person name="Martin F.M."/>
        </authorList>
    </citation>
    <scope>NUCLEOTIDE SEQUENCE</scope>
    <source>
        <strain evidence="1">P2</strain>
    </source>
</reference>
<protein>
    <submittedName>
        <fullName evidence="1">Sec63-domain-containing protein</fullName>
    </submittedName>
</protein>